<accession>A0A0E9PI53</accession>
<dbReference type="EMBL" id="GBXM01104832">
    <property type="protein sequence ID" value="JAH03745.1"/>
    <property type="molecule type" value="Transcribed_RNA"/>
</dbReference>
<proteinExistence type="predicted"/>
<dbReference type="AlphaFoldDB" id="A0A0E9PI53"/>
<reference evidence="1" key="1">
    <citation type="submission" date="2014-11" db="EMBL/GenBank/DDBJ databases">
        <authorList>
            <person name="Amaro Gonzalez C."/>
        </authorList>
    </citation>
    <scope>NUCLEOTIDE SEQUENCE</scope>
</reference>
<organism evidence="1">
    <name type="scientific">Anguilla anguilla</name>
    <name type="common">European freshwater eel</name>
    <name type="synonym">Muraena anguilla</name>
    <dbReference type="NCBI Taxonomy" id="7936"/>
    <lineage>
        <taxon>Eukaryota</taxon>
        <taxon>Metazoa</taxon>
        <taxon>Chordata</taxon>
        <taxon>Craniata</taxon>
        <taxon>Vertebrata</taxon>
        <taxon>Euteleostomi</taxon>
        <taxon>Actinopterygii</taxon>
        <taxon>Neopterygii</taxon>
        <taxon>Teleostei</taxon>
        <taxon>Anguilliformes</taxon>
        <taxon>Anguillidae</taxon>
        <taxon>Anguilla</taxon>
    </lineage>
</organism>
<protein>
    <submittedName>
        <fullName evidence="1">Uncharacterized protein</fullName>
    </submittedName>
</protein>
<name>A0A0E9PI53_ANGAN</name>
<sequence>MRLPDFRIEILIRRIDKKVIITNCLSAVHSPTLTKEKTNQILSGGGRTKQQANKNT</sequence>
<evidence type="ECO:0000313" key="1">
    <source>
        <dbReference type="EMBL" id="JAH03745.1"/>
    </source>
</evidence>
<reference evidence="1" key="2">
    <citation type="journal article" date="2015" name="Fish Shellfish Immunol.">
        <title>Early steps in the European eel (Anguilla anguilla)-Vibrio vulnificus interaction in the gills: Role of the RtxA13 toxin.</title>
        <authorList>
            <person name="Callol A."/>
            <person name="Pajuelo D."/>
            <person name="Ebbesson L."/>
            <person name="Teles M."/>
            <person name="MacKenzie S."/>
            <person name="Amaro C."/>
        </authorList>
    </citation>
    <scope>NUCLEOTIDE SEQUENCE</scope>
</reference>